<accession>A0ABD4A6H7</accession>
<organism evidence="1 2">
    <name type="scientific">Caldibacillus thermoamylovorans</name>
    <dbReference type="NCBI Taxonomy" id="35841"/>
    <lineage>
        <taxon>Bacteria</taxon>
        <taxon>Bacillati</taxon>
        <taxon>Bacillota</taxon>
        <taxon>Bacilli</taxon>
        <taxon>Bacillales</taxon>
        <taxon>Bacillaceae</taxon>
        <taxon>Caldibacillus</taxon>
    </lineage>
</organism>
<evidence type="ECO:0000313" key="2">
    <source>
        <dbReference type="Proteomes" id="UP000032076"/>
    </source>
</evidence>
<dbReference type="Proteomes" id="UP000032076">
    <property type="component" value="Unassembled WGS sequence"/>
</dbReference>
<evidence type="ECO:0000313" key="1">
    <source>
        <dbReference type="EMBL" id="KIO72537.1"/>
    </source>
</evidence>
<comment type="caution">
    <text evidence="1">The sequence shown here is derived from an EMBL/GenBank/DDBJ whole genome shotgun (WGS) entry which is preliminary data.</text>
</comment>
<sequence>MSIFILPNLSHFSTGLTRGRAKFVFPSYFFIFMRDIS</sequence>
<name>A0ABD4A6H7_9BACI</name>
<dbReference type="AlphaFoldDB" id="A0ABD4A6H7"/>
<gene>
    <name evidence="1" type="ORF">B4167_1227</name>
</gene>
<dbReference type="EMBL" id="JXLU01000095">
    <property type="protein sequence ID" value="KIO72537.1"/>
    <property type="molecule type" value="Genomic_DNA"/>
</dbReference>
<proteinExistence type="predicted"/>
<protein>
    <submittedName>
        <fullName evidence="1">Uncharacterized protein</fullName>
    </submittedName>
</protein>
<reference evidence="1 2" key="1">
    <citation type="submission" date="2015-01" db="EMBL/GenBank/DDBJ databases">
        <title>Draft Genome Sequences of Four Bacillus thermoamylovorans Strains, Isolated From Food Products.</title>
        <authorList>
            <person name="Krawcyk A.O."/>
            <person name="Berendsen E.M."/>
            <person name="Eijlander R.T."/>
            <person name="de Jong A."/>
            <person name="Wells-Bennik M."/>
            <person name="Kuipers O.P."/>
        </authorList>
    </citation>
    <scope>NUCLEOTIDE SEQUENCE [LARGE SCALE GENOMIC DNA]</scope>
    <source>
        <strain evidence="1 2">B4167</strain>
    </source>
</reference>